<evidence type="ECO:0000256" key="1">
    <source>
        <dbReference type="SAM" id="MobiDB-lite"/>
    </source>
</evidence>
<dbReference type="InterPro" id="IPR019433">
    <property type="entry name" value="GPI_ManTrfase_II_coact_Pga1"/>
</dbReference>
<sequence length="294" mass="33344">MIFLWWLLGVIHLVNANTETLLVYADPAYEVYDYGDLNSHERTTIPCSLNLSQVYGGDVYLHRPGNPCPIELHNSWTLPPIKTIHRLNVEKGSTYFVSLCWSAIFPVDFSLSYVVEKSEASNDNDIRQNFTVDTPIEELQGAIPGIYLIVEAKPNFFALRNSNFKQYLDEIQYQINVEQCILVPGLTERILKLADESMVKAAGLNSSEDQIALNVPSQCKSKSETETHNDDSCTTQMKGHIRRARLFRTRSLQLLELDYVPRCQEYQQLQRMTGPPKSDLADAVDGGRHTAICQ</sequence>
<dbReference type="HOGENOM" id="CLU_947016_0_0_1"/>
<keyword evidence="4" id="KW-1185">Reference proteome</keyword>
<accession>F2QVX5</accession>
<reference evidence="3 4" key="1">
    <citation type="journal article" date="2011" name="J. Biotechnol.">
        <title>High-quality genome sequence of Pichia pastoris CBS7435.</title>
        <authorList>
            <person name="Kuberl A."/>
            <person name="Schneider J."/>
            <person name="Thallinger G.G."/>
            <person name="Anderl I."/>
            <person name="Wibberg D."/>
            <person name="Hajek T."/>
            <person name="Jaenicke S."/>
            <person name="Brinkrolf K."/>
            <person name="Goesmann A."/>
            <person name="Szczepanowski R."/>
            <person name="Puhler A."/>
            <person name="Schwab H."/>
            <person name="Glieder A."/>
            <person name="Pichler H."/>
        </authorList>
    </citation>
    <scope>NUCLEOTIDE SEQUENCE [LARGE SCALE GENOMIC DNA]</scope>
    <source>
        <strain evidence="4">ATCC 76273 / CBS 7435 / CECT 11047 / NRRL Y-11430 / Wegner 21-1</strain>
    </source>
</reference>
<evidence type="ECO:0000256" key="2">
    <source>
        <dbReference type="SAM" id="SignalP"/>
    </source>
</evidence>
<dbReference type="AlphaFoldDB" id="F2QVX5"/>
<evidence type="ECO:0000313" key="4">
    <source>
        <dbReference type="Proteomes" id="UP000006853"/>
    </source>
</evidence>
<gene>
    <name evidence="3" type="ordered locus">PP7435_Chr3-0595</name>
</gene>
<proteinExistence type="predicted"/>
<keyword evidence="2" id="KW-0732">Signal</keyword>
<reference evidence="3 4" key="3">
    <citation type="journal article" date="2016" name="FEMS Yeast Res.">
        <title>Curation of the genome annotation of Pichia pastoris (Komagataella phaffii) CBS7435 from gene level to protein function.</title>
        <authorList>
            <person name="Valli M."/>
            <person name="Tatto N.E."/>
            <person name="Peymann A."/>
            <person name="Gruber C."/>
            <person name="Landes N."/>
            <person name="Ekker H."/>
            <person name="Thallinger G.G."/>
            <person name="Mattanovich D."/>
            <person name="Gasser B."/>
            <person name="Graf A.B."/>
        </authorList>
    </citation>
    <scope>GENOME REANNOTATION</scope>
    <source>
        <strain evidence="3 4">ATCC 76273 / CBS 7435 / CECT 11047 / NRRL Y-11430 / Wegner 21-1</strain>
    </source>
</reference>
<feature type="chain" id="PRO_5003284762" evidence="2">
    <location>
        <begin position="17"/>
        <end position="294"/>
    </location>
</feature>
<dbReference type="Proteomes" id="UP000006853">
    <property type="component" value="Chromosome 3"/>
</dbReference>
<feature type="region of interest" description="Disordered" evidence="1">
    <location>
        <begin position="270"/>
        <end position="294"/>
    </location>
</feature>
<evidence type="ECO:0000313" key="3">
    <source>
        <dbReference type="EMBL" id="CCA39553.1"/>
    </source>
</evidence>
<name>F2QVX5_KOMPC</name>
<reference key="2">
    <citation type="submission" date="2011-04" db="EMBL/GenBank/DDBJ databases">
        <title>High-quality genome sequence of Pichia pastoris CBS 7435.</title>
        <authorList>
            <person name="Kueberl A."/>
            <person name="Schneider J."/>
            <person name="Thallinger G.G."/>
            <person name="Anderl I."/>
            <person name="Wibberg D."/>
            <person name="Hajek T."/>
            <person name="Jaenicke S."/>
            <person name="Brinkrolf K."/>
            <person name="Goesmann A."/>
            <person name="Szczepanowski R."/>
            <person name="Puehler A."/>
            <person name="Schwab H."/>
            <person name="Glieder A."/>
            <person name="Pichler H."/>
        </authorList>
    </citation>
    <scope>NUCLEOTIDE SEQUENCE</scope>
    <source>
        <strain>CBS 7435</strain>
    </source>
</reference>
<feature type="signal peptide" evidence="2">
    <location>
        <begin position="1"/>
        <end position="16"/>
    </location>
</feature>
<organism evidence="3 4">
    <name type="scientific">Komagataella phaffii (strain ATCC 76273 / CBS 7435 / CECT 11047 / NRRL Y-11430 / Wegner 21-1)</name>
    <name type="common">Yeast</name>
    <name type="synonym">Pichia pastoris</name>
    <dbReference type="NCBI Taxonomy" id="981350"/>
    <lineage>
        <taxon>Eukaryota</taxon>
        <taxon>Fungi</taxon>
        <taxon>Dikarya</taxon>
        <taxon>Ascomycota</taxon>
        <taxon>Saccharomycotina</taxon>
        <taxon>Pichiomycetes</taxon>
        <taxon>Pichiales</taxon>
        <taxon>Pichiaceae</taxon>
        <taxon>Komagataella</taxon>
    </lineage>
</organism>
<dbReference type="Pfam" id="PF10333">
    <property type="entry name" value="Pga1"/>
    <property type="match status" value="1"/>
</dbReference>
<protein>
    <submittedName>
        <fullName evidence="3">Uncharacterized protein</fullName>
    </submittedName>
</protein>
<dbReference type="EMBL" id="FR839630">
    <property type="protein sequence ID" value="CCA39553.1"/>
    <property type="molecule type" value="Genomic_DNA"/>
</dbReference>